<comment type="caution">
    <text evidence="1">The sequence shown here is derived from an EMBL/GenBank/DDBJ whole genome shotgun (WGS) entry which is preliminary data.</text>
</comment>
<organism evidence="1 2">
    <name type="scientific">Synaphobranchus kaupii</name>
    <name type="common">Kaup's arrowtooth eel</name>
    <dbReference type="NCBI Taxonomy" id="118154"/>
    <lineage>
        <taxon>Eukaryota</taxon>
        <taxon>Metazoa</taxon>
        <taxon>Chordata</taxon>
        <taxon>Craniata</taxon>
        <taxon>Vertebrata</taxon>
        <taxon>Euteleostomi</taxon>
        <taxon>Actinopterygii</taxon>
        <taxon>Neopterygii</taxon>
        <taxon>Teleostei</taxon>
        <taxon>Anguilliformes</taxon>
        <taxon>Synaphobranchidae</taxon>
        <taxon>Synaphobranchus</taxon>
    </lineage>
</organism>
<keyword evidence="2" id="KW-1185">Reference proteome</keyword>
<name>A0A9Q1E6Z9_SYNKA</name>
<dbReference type="Proteomes" id="UP001152622">
    <property type="component" value="Chromosome 23"/>
</dbReference>
<reference evidence="1" key="1">
    <citation type="journal article" date="2023" name="Science">
        <title>Genome structures resolve the early diversification of teleost fishes.</title>
        <authorList>
            <person name="Parey E."/>
            <person name="Louis A."/>
            <person name="Montfort J."/>
            <person name="Bouchez O."/>
            <person name="Roques C."/>
            <person name="Iampietro C."/>
            <person name="Lluch J."/>
            <person name="Castinel A."/>
            <person name="Donnadieu C."/>
            <person name="Desvignes T."/>
            <person name="Floi Bucao C."/>
            <person name="Jouanno E."/>
            <person name="Wen M."/>
            <person name="Mejri S."/>
            <person name="Dirks R."/>
            <person name="Jansen H."/>
            <person name="Henkel C."/>
            <person name="Chen W.J."/>
            <person name="Zahm M."/>
            <person name="Cabau C."/>
            <person name="Klopp C."/>
            <person name="Thompson A.W."/>
            <person name="Robinson-Rechavi M."/>
            <person name="Braasch I."/>
            <person name="Lecointre G."/>
            <person name="Bobe J."/>
            <person name="Postlethwait J.H."/>
            <person name="Berthelot C."/>
            <person name="Roest Crollius H."/>
            <person name="Guiguen Y."/>
        </authorList>
    </citation>
    <scope>NUCLEOTIDE SEQUENCE</scope>
    <source>
        <strain evidence="1">WJC10195</strain>
    </source>
</reference>
<dbReference type="AlphaFoldDB" id="A0A9Q1E6Z9"/>
<protein>
    <submittedName>
        <fullName evidence="1">Uncharacterized protein</fullName>
    </submittedName>
</protein>
<evidence type="ECO:0000313" key="1">
    <source>
        <dbReference type="EMBL" id="KAJ8333387.1"/>
    </source>
</evidence>
<accession>A0A9Q1E6Z9</accession>
<sequence>MEAKNLTDAFSRYRKFQGRGGPARPRVGGRQKLPTGNPAVVRKVAACADKQGAPDGARIGERARACFRCAVCKRDFVVLSAWEMPFPPLVHSNILFGLCIKSSRGLPLSRRSPGRLEHEGRRAYGKQGSQIGLHLWQSSGSRAKPARQRRDNRVAIGSGVNSHLATNHRQTSTEWKGKRTLEAPLHPLSRVTLALQQG</sequence>
<gene>
    <name evidence="1" type="ORF">SKAU_G00413950</name>
</gene>
<evidence type="ECO:0000313" key="2">
    <source>
        <dbReference type="Proteomes" id="UP001152622"/>
    </source>
</evidence>
<proteinExistence type="predicted"/>
<dbReference type="EMBL" id="JAINUF010000023">
    <property type="protein sequence ID" value="KAJ8333387.1"/>
    <property type="molecule type" value="Genomic_DNA"/>
</dbReference>